<dbReference type="GO" id="GO:0009399">
    <property type="term" value="P:nitrogen fixation"/>
    <property type="evidence" value="ECO:0007669"/>
    <property type="project" value="InterPro"/>
</dbReference>
<reference evidence="4 5" key="1">
    <citation type="submission" date="2019-06" db="EMBL/GenBank/DDBJ databases">
        <title>Genome sequencing of Zymomonas mobilis strains for genetic engineering and biofuel applications.</title>
        <authorList>
            <person name="Teravest M."/>
        </authorList>
    </citation>
    <scope>NUCLEOTIDE SEQUENCE [LARGE SCALE GENOMIC DNA]</scope>
    <source>
        <strain evidence="4 5">AN0101</strain>
    </source>
</reference>
<dbReference type="InterPro" id="IPR013480">
    <property type="entry name" value="NifX"/>
</dbReference>
<keyword evidence="2" id="KW-0535">Nitrogen fixation</keyword>
<dbReference type="CDD" id="cd00853">
    <property type="entry name" value="NifX"/>
    <property type="match status" value="1"/>
</dbReference>
<dbReference type="Pfam" id="PF02579">
    <property type="entry name" value="Nitro_FeMo-Co"/>
    <property type="match status" value="1"/>
</dbReference>
<evidence type="ECO:0000256" key="1">
    <source>
        <dbReference type="ARBA" id="ARBA00010285"/>
    </source>
</evidence>
<dbReference type="InterPro" id="IPR036105">
    <property type="entry name" value="DiNase_FeMo-co_biosyn_sf"/>
</dbReference>
<dbReference type="PANTHER" id="PTHR33937">
    <property type="entry name" value="IRON-MOLYBDENUM PROTEIN-RELATED-RELATED"/>
    <property type="match status" value="1"/>
</dbReference>
<dbReference type="NCBIfam" id="TIGR02663">
    <property type="entry name" value="nifX"/>
    <property type="match status" value="1"/>
</dbReference>
<dbReference type="EMBL" id="VFOF01000001">
    <property type="protein sequence ID" value="TQL18108.1"/>
    <property type="molecule type" value="Genomic_DNA"/>
</dbReference>
<protein>
    <submittedName>
        <fullName evidence="4">Nitrogen fixation protein NifX</fullName>
    </submittedName>
</protein>
<dbReference type="InterPro" id="IPR034169">
    <property type="entry name" value="NifX-like"/>
</dbReference>
<accession>A0A542W3C5</accession>
<organism evidence="4 5">
    <name type="scientific">Zymomonas mobilis</name>
    <dbReference type="NCBI Taxonomy" id="542"/>
    <lineage>
        <taxon>Bacteria</taxon>
        <taxon>Pseudomonadati</taxon>
        <taxon>Pseudomonadota</taxon>
        <taxon>Alphaproteobacteria</taxon>
        <taxon>Sphingomonadales</taxon>
        <taxon>Zymomonadaceae</taxon>
        <taxon>Zymomonas</taxon>
    </lineage>
</organism>
<comment type="similarity">
    <text evidence="1">Belongs to the NifX/NifY family.</text>
</comment>
<dbReference type="RefSeq" id="WP_141920543.1">
    <property type="nucleotide sequence ID" value="NZ_VFOF01000001.1"/>
</dbReference>
<dbReference type="SUPFAM" id="SSF53146">
    <property type="entry name" value="Nitrogenase accessory factor-like"/>
    <property type="match status" value="1"/>
</dbReference>
<dbReference type="Gene3D" id="3.30.420.130">
    <property type="entry name" value="Dinitrogenase iron-molybdenum cofactor biosynthesis domain"/>
    <property type="match status" value="1"/>
</dbReference>
<proteinExistence type="inferred from homology"/>
<comment type="caution">
    <text evidence="4">The sequence shown here is derived from an EMBL/GenBank/DDBJ whole genome shotgun (WGS) entry which is preliminary data.</text>
</comment>
<dbReference type="InterPro" id="IPR003731">
    <property type="entry name" value="Di-Nase_FeMo-co_biosynth"/>
</dbReference>
<gene>
    <name evidence="4" type="ORF">FBY58_1724</name>
</gene>
<dbReference type="Proteomes" id="UP000316887">
    <property type="component" value="Unassembled WGS sequence"/>
</dbReference>
<evidence type="ECO:0000313" key="4">
    <source>
        <dbReference type="EMBL" id="TQL18108.1"/>
    </source>
</evidence>
<name>A0A542W3C5_ZYMMB</name>
<dbReference type="PANTHER" id="PTHR33937:SF1">
    <property type="entry name" value="IRON-MOLIBDENUM COFACTOR PROCESSING PROTEIN"/>
    <property type="match status" value="1"/>
</dbReference>
<evidence type="ECO:0000259" key="3">
    <source>
        <dbReference type="Pfam" id="PF02579"/>
    </source>
</evidence>
<dbReference type="InterPro" id="IPR051840">
    <property type="entry name" value="NifX/NifY_domain"/>
</dbReference>
<sequence length="165" mass="17841">MPERRLQLVESNGKAELAGNTEVAPLLRIAIATNDMKSLNAHFGGANRFAIWDVTSDDAHFVEALGFQSTSDQTGSHKMEGDDKITPKVQALSSCKLLFILAIGGPAAAKVVNAGIHPIKLPAEESISSIIKRVQAMMKGNPPPWLRKAMGMPSRSMDFLDEDDE</sequence>
<feature type="domain" description="Dinitrogenase iron-molybdenum cofactor biosynthesis" evidence="3">
    <location>
        <begin position="38"/>
        <end position="135"/>
    </location>
</feature>
<dbReference type="AlphaFoldDB" id="A0A542W3C5"/>
<evidence type="ECO:0000256" key="2">
    <source>
        <dbReference type="ARBA" id="ARBA00023231"/>
    </source>
</evidence>
<dbReference type="GO" id="GO:0051540">
    <property type="term" value="F:metal cluster binding"/>
    <property type="evidence" value="ECO:0007669"/>
    <property type="project" value="InterPro"/>
</dbReference>
<evidence type="ECO:0000313" key="5">
    <source>
        <dbReference type="Proteomes" id="UP000316887"/>
    </source>
</evidence>
<dbReference type="OrthoDB" id="9797941at2"/>